<feature type="region of interest" description="Disordered" evidence="2">
    <location>
        <begin position="830"/>
        <end position="850"/>
    </location>
</feature>
<dbReference type="GO" id="GO:0005739">
    <property type="term" value="C:mitochondrion"/>
    <property type="evidence" value="ECO:0007669"/>
    <property type="project" value="TreeGrafter"/>
</dbReference>
<protein>
    <submittedName>
        <fullName evidence="3">Uncharacterized protein</fullName>
    </submittedName>
</protein>
<feature type="region of interest" description="Disordered" evidence="2">
    <location>
        <begin position="90"/>
        <end position="165"/>
    </location>
</feature>
<feature type="compositionally biased region" description="Low complexity" evidence="2">
    <location>
        <begin position="364"/>
        <end position="376"/>
    </location>
</feature>
<dbReference type="PANTHER" id="PTHR14464">
    <property type="entry name" value="EXONUCLEASE V"/>
    <property type="match status" value="1"/>
</dbReference>
<dbReference type="EMBL" id="KZ857424">
    <property type="protein sequence ID" value="RDX46764.1"/>
    <property type="molecule type" value="Genomic_DNA"/>
</dbReference>
<dbReference type="GO" id="GO:0045145">
    <property type="term" value="F:single-stranded DNA 5'-3' DNA exonuclease activity"/>
    <property type="evidence" value="ECO:0007669"/>
    <property type="project" value="InterPro"/>
</dbReference>
<evidence type="ECO:0000256" key="2">
    <source>
        <dbReference type="SAM" id="MobiDB-lite"/>
    </source>
</evidence>
<dbReference type="GO" id="GO:0036297">
    <property type="term" value="P:interstrand cross-link repair"/>
    <property type="evidence" value="ECO:0007669"/>
    <property type="project" value="TreeGrafter"/>
</dbReference>
<dbReference type="Pfam" id="PF09810">
    <property type="entry name" value="Exo5"/>
    <property type="match status" value="3"/>
</dbReference>
<comment type="similarity">
    <text evidence="1">Belongs to the EXO5 family.</text>
</comment>
<reference evidence="3 4" key="1">
    <citation type="journal article" date="2018" name="Biotechnol. Biofuels">
        <title>Integrative visual omics of the white-rot fungus Polyporus brumalis exposes the biotechnological potential of its oxidative enzymes for delignifying raw plant biomass.</title>
        <authorList>
            <person name="Miyauchi S."/>
            <person name="Rancon A."/>
            <person name="Drula E."/>
            <person name="Hage H."/>
            <person name="Chaduli D."/>
            <person name="Favel A."/>
            <person name="Grisel S."/>
            <person name="Henrissat B."/>
            <person name="Herpoel-Gimbert I."/>
            <person name="Ruiz-Duenas F.J."/>
            <person name="Chevret D."/>
            <person name="Hainaut M."/>
            <person name="Lin J."/>
            <person name="Wang M."/>
            <person name="Pangilinan J."/>
            <person name="Lipzen A."/>
            <person name="Lesage-Meessen L."/>
            <person name="Navarro D."/>
            <person name="Riley R."/>
            <person name="Grigoriev I.V."/>
            <person name="Zhou S."/>
            <person name="Raouche S."/>
            <person name="Rosso M.N."/>
        </authorList>
    </citation>
    <scope>NUCLEOTIDE SEQUENCE [LARGE SCALE GENOMIC DNA]</scope>
    <source>
        <strain evidence="3 4">BRFM 1820</strain>
    </source>
</reference>
<feature type="region of interest" description="Disordered" evidence="2">
    <location>
        <begin position="35"/>
        <end position="71"/>
    </location>
</feature>
<feature type="region of interest" description="Disordered" evidence="2">
    <location>
        <begin position="687"/>
        <end position="756"/>
    </location>
</feature>
<feature type="compositionally biased region" description="Low complexity" evidence="2">
    <location>
        <begin position="147"/>
        <end position="160"/>
    </location>
</feature>
<feature type="compositionally biased region" description="Gly residues" evidence="2">
    <location>
        <begin position="122"/>
        <end position="132"/>
    </location>
</feature>
<keyword evidence="4" id="KW-1185">Reference proteome</keyword>
<feature type="region of interest" description="Disordered" evidence="2">
    <location>
        <begin position="320"/>
        <end position="434"/>
    </location>
</feature>
<feature type="compositionally biased region" description="Basic residues" evidence="2">
    <location>
        <begin position="342"/>
        <end position="354"/>
    </location>
</feature>
<feature type="compositionally biased region" description="Polar residues" evidence="2">
    <location>
        <begin position="695"/>
        <end position="704"/>
    </location>
</feature>
<feature type="compositionally biased region" description="Polar residues" evidence="2">
    <location>
        <begin position="556"/>
        <end position="567"/>
    </location>
</feature>
<proteinExistence type="inferred from homology"/>
<gene>
    <name evidence="3" type="ORF">OH76DRAFT_1419997</name>
</gene>
<dbReference type="GO" id="GO:0005634">
    <property type="term" value="C:nucleus"/>
    <property type="evidence" value="ECO:0007669"/>
    <property type="project" value="TreeGrafter"/>
</dbReference>
<evidence type="ECO:0000256" key="1">
    <source>
        <dbReference type="ARBA" id="ARBA00009797"/>
    </source>
</evidence>
<feature type="compositionally biased region" description="Low complexity" evidence="2">
    <location>
        <begin position="737"/>
        <end position="747"/>
    </location>
</feature>
<dbReference type="AlphaFoldDB" id="A0A371D2K1"/>
<dbReference type="InterPro" id="IPR019190">
    <property type="entry name" value="EXOV"/>
</dbReference>
<dbReference type="PANTHER" id="PTHR14464:SF4">
    <property type="entry name" value="EXONUCLEASE V"/>
    <property type="match status" value="1"/>
</dbReference>
<name>A0A371D2K1_9APHY</name>
<feature type="region of interest" description="Disordered" evidence="2">
    <location>
        <begin position="545"/>
        <end position="572"/>
    </location>
</feature>
<evidence type="ECO:0000313" key="4">
    <source>
        <dbReference type="Proteomes" id="UP000256964"/>
    </source>
</evidence>
<evidence type="ECO:0000313" key="3">
    <source>
        <dbReference type="EMBL" id="RDX46764.1"/>
    </source>
</evidence>
<dbReference type="Proteomes" id="UP000256964">
    <property type="component" value="Unassembled WGS sequence"/>
</dbReference>
<feature type="region of interest" description="Disordered" evidence="2">
    <location>
        <begin position="611"/>
        <end position="657"/>
    </location>
</feature>
<organism evidence="3 4">
    <name type="scientific">Lentinus brumalis</name>
    <dbReference type="NCBI Taxonomy" id="2498619"/>
    <lineage>
        <taxon>Eukaryota</taxon>
        <taxon>Fungi</taxon>
        <taxon>Dikarya</taxon>
        <taxon>Basidiomycota</taxon>
        <taxon>Agaricomycotina</taxon>
        <taxon>Agaricomycetes</taxon>
        <taxon>Polyporales</taxon>
        <taxon>Polyporaceae</taxon>
        <taxon>Lentinus</taxon>
    </lineage>
</organism>
<accession>A0A371D2K1</accession>
<sequence length="850" mass="91652">MSEDEYDAYYLPVNPEDFAAIDAAAARALAGDIIPEAGPSLSPKSQAPAVAAPHPTTSQASPDEYDEYDFSEFTADDFVEIDAMVLVARATPPPPEPAAAPAVHAESSSGGPGPGSAQPSNGRGGPGGGNGGPRIQIAVEGAAKADSSSSRYLKGSSGKGRAAKLKPKLSPYEQFRSWNRLLSVTDIASPSWCEVQFDYGLRQKRHKKLADRPESFLTAEGKTITVAQPVAAVNDRTVTRGRSVHKVLEREIKPEAVTVDIKTAEERWALRLVNLLVSLQMLLEQGRCREVPVFGLVHDQIVTGIIDEIVRAPVSIPEPISTPEPLPFVEHTPSRSSPNKRSASRTPRKSGSKKSRQEVDPDQPSITSFFTPSTPSREGHRDDSAMSVDASTPPPAMSPLPILETKEHCTSGPTRYSLHLSDTKTRIRPSLPPDEDTYASRIQLMLYHRLLSNLLATADHSIPCSKPLDFGLFWERTGVDRHRKFSDSFIQQAGLSPSSGDSSNQSPYLSGLSCLDDLTAAWRHAVEALNVAGIDKTLTLVYRAQPTTRRRKGKQKSGSQDPASASLSDKEAQELAAAIQASISDVQPGRGGDDELARAIFESLRDSVQSGEAADGELGVLTHPFGPPISEMPSFETSGSQEEPDRGQEEGTSAAGTLAADPELAWALQESLLSRVDEAPVLKEVLEESAEVEVPSTSEDSTPQPVIHEDSPGSKELTTTNSGAVDDAHSGDGLPKTTPSSPAPAAEESTEDENMTVAELETEARIIGTKEFELDDAFLDGYLTRVLAWWYGERPPQGVEVELTRRCVTCEYRDGCEWREKKAEEAMRKYRERSGSGSPPVPAGAVEAWL</sequence>
<dbReference type="OrthoDB" id="354769at2759"/>